<dbReference type="Gene3D" id="3.40.33.10">
    <property type="entry name" value="CAP"/>
    <property type="match status" value="1"/>
</dbReference>
<dbReference type="InterPro" id="IPR014044">
    <property type="entry name" value="CAP_dom"/>
</dbReference>
<dbReference type="EMBL" id="QOCS01000003">
    <property type="protein sequence ID" value="RHW48653.1"/>
    <property type="molecule type" value="Genomic_DNA"/>
</dbReference>
<comment type="caution">
    <text evidence="1">The sequence shown here is derived from an EMBL/GenBank/DDBJ whole genome shotgun (WGS) entry which is preliminary data.</text>
</comment>
<dbReference type="RefSeq" id="WP_118908967.1">
    <property type="nucleotide sequence ID" value="NZ_CP031513.1"/>
</dbReference>
<dbReference type="PANTHER" id="PTHR31157">
    <property type="entry name" value="SCP DOMAIN-CONTAINING PROTEIN"/>
    <property type="match status" value="1"/>
</dbReference>
<name>A0A347STV0_9LACO</name>
<evidence type="ECO:0000313" key="1">
    <source>
        <dbReference type="EMBL" id="RHW48653.1"/>
    </source>
</evidence>
<dbReference type="KEGG" id="lbm:DS830_08140"/>
<reference evidence="1 2" key="1">
    <citation type="submission" date="2018-07" db="EMBL/GenBank/DDBJ databases">
        <title>Genome sequences of six Lactobacillus spp. isolated from bumble bee guts.</title>
        <authorList>
            <person name="Motta E.V.S."/>
            <person name="Moran N.A."/>
        </authorList>
    </citation>
    <scope>NUCLEOTIDE SEQUENCE [LARGE SCALE GENOMIC DNA]</scope>
    <source>
        <strain evidence="1 2">LV-8.1</strain>
    </source>
</reference>
<sequence>MCWKHYLTLTTATLALVLGFQMTNSTSQAATYNYPVVTVTKAPYASLYNSEGERVVDRVLLANTDWRVGVVRYFDGGPENFQHQLMYQVSTSEWLRADQSQANFNPQTGQLLPVANVNADQSALINAMLTELNRLRAQNGLHPLTNNAELSAFSQRRAEDLRQKGYLSHAGWWFESHPVGYAAENIETAFDLHDINKTAINAIGEFYDDPGNPNLGHRKSMLNPYFTQVGMGIVADGYGRFYVVQTFLKPDIQESDAAGIKAYENYVNEKGERAPYNSHYDRAGQAIIKRQDFK</sequence>
<dbReference type="SUPFAM" id="SSF55797">
    <property type="entry name" value="PR-1-like"/>
    <property type="match status" value="1"/>
</dbReference>
<gene>
    <name evidence="1" type="ORF">DS832_00860</name>
</gene>
<proteinExistence type="predicted"/>
<dbReference type="CDD" id="cd05379">
    <property type="entry name" value="CAP_bacterial"/>
    <property type="match status" value="1"/>
</dbReference>
<protein>
    <submittedName>
        <fullName evidence="1">Uncharacterized protein</fullName>
    </submittedName>
</protein>
<dbReference type="AlphaFoldDB" id="A0A347STV0"/>
<dbReference type="PANTHER" id="PTHR31157:SF1">
    <property type="entry name" value="SCP DOMAIN-CONTAINING PROTEIN"/>
    <property type="match status" value="1"/>
</dbReference>
<dbReference type="Pfam" id="PF00188">
    <property type="entry name" value="CAP"/>
    <property type="match status" value="1"/>
</dbReference>
<evidence type="ECO:0000313" key="2">
    <source>
        <dbReference type="Proteomes" id="UP000284822"/>
    </source>
</evidence>
<dbReference type="InterPro" id="IPR035940">
    <property type="entry name" value="CAP_sf"/>
</dbReference>
<dbReference type="Proteomes" id="UP000284822">
    <property type="component" value="Unassembled WGS sequence"/>
</dbReference>
<accession>A0A347STV0</accession>
<organism evidence="1 2">
    <name type="scientific">Bombilactobacillus bombi</name>
    <dbReference type="NCBI Taxonomy" id="1303590"/>
    <lineage>
        <taxon>Bacteria</taxon>
        <taxon>Bacillati</taxon>
        <taxon>Bacillota</taxon>
        <taxon>Bacilli</taxon>
        <taxon>Lactobacillales</taxon>
        <taxon>Lactobacillaceae</taxon>
        <taxon>Bombilactobacillus</taxon>
    </lineage>
</organism>